<keyword evidence="2" id="KW-1185">Reference proteome</keyword>
<sequence length="340" mass="39062">MNEVKYYLNGKYFKDFGVYVSESNGIVDSLERKPIQQYDWSEYHGLSPDLTSPKYKERKFELKCFIIGDNWEIMFDNFKDFLIKEFSKPGTQRLHIEPFEFKVLPYEVYMMEEIKIEKRFKQGNMVGVFNLILIEPNPIKKILKTNLDTFHLSYECSSETEIFLGDGTKLIGRGNVSFTKDYSAPSYQGSGINIIQQSAINNNYYELYVIPSGLNHYLFSLKVSLSSAKDMNMYLIGKKPDNTYHAVAISETFSGAIGENEISLVKELDASTYSKFYFKVLDTEGNEISGSTFTDPRIETAEVIGEWQNMLGKEKIIIIAGNVDDIKNLSTEAEIIWNKI</sequence>
<comment type="caution">
    <text evidence="1">The sequence shown here is derived from an EMBL/GenBank/DDBJ whole genome shotgun (WGS) entry which is preliminary data.</text>
</comment>
<name>A0A495SLJ1_9FLAO</name>
<dbReference type="EMBL" id="RBXB01000001">
    <property type="protein sequence ID" value="RKT01108.1"/>
    <property type="molecule type" value="Genomic_DNA"/>
</dbReference>
<proteinExistence type="predicted"/>
<accession>A0A495SLJ1</accession>
<reference evidence="1 2" key="1">
    <citation type="submission" date="2018-10" db="EMBL/GenBank/DDBJ databases">
        <title>Genomic Encyclopedia of Archaeal and Bacterial Type Strains, Phase II (KMG-II): from individual species to whole genera.</title>
        <authorList>
            <person name="Goeker M."/>
        </authorList>
    </citation>
    <scope>NUCLEOTIDE SEQUENCE [LARGE SCALE GENOMIC DNA]</scope>
    <source>
        <strain evidence="1 2">DSM 14219</strain>
    </source>
</reference>
<dbReference type="Proteomes" id="UP000272428">
    <property type="component" value="Unassembled WGS sequence"/>
</dbReference>
<dbReference type="AlphaFoldDB" id="A0A495SLJ1"/>
<evidence type="ECO:0000313" key="1">
    <source>
        <dbReference type="EMBL" id="RKT01108.1"/>
    </source>
</evidence>
<gene>
    <name evidence="1" type="ORF">BCF58_0322</name>
</gene>
<organism evidence="1 2">
    <name type="scientific">Chryseobacterium defluvii</name>
    <dbReference type="NCBI Taxonomy" id="160396"/>
    <lineage>
        <taxon>Bacteria</taxon>
        <taxon>Pseudomonadati</taxon>
        <taxon>Bacteroidota</taxon>
        <taxon>Flavobacteriia</taxon>
        <taxon>Flavobacteriales</taxon>
        <taxon>Weeksellaceae</taxon>
        <taxon>Chryseobacterium group</taxon>
        <taxon>Chryseobacterium</taxon>
    </lineage>
</organism>
<dbReference type="RefSeq" id="WP_121460050.1">
    <property type="nucleotide sequence ID" value="NZ_RBXB01000001.1"/>
</dbReference>
<evidence type="ECO:0000313" key="2">
    <source>
        <dbReference type="Proteomes" id="UP000272428"/>
    </source>
</evidence>
<dbReference type="OrthoDB" id="1238027at2"/>
<protein>
    <submittedName>
        <fullName evidence="1">Uncharacterized protein</fullName>
    </submittedName>
</protein>